<evidence type="ECO:0000313" key="3">
    <source>
        <dbReference type="EMBL" id="CDW79854.1"/>
    </source>
</evidence>
<name>A0A078ACB2_STYLE</name>
<organism evidence="3 4">
    <name type="scientific">Stylonychia lemnae</name>
    <name type="common">Ciliate</name>
    <dbReference type="NCBI Taxonomy" id="5949"/>
    <lineage>
        <taxon>Eukaryota</taxon>
        <taxon>Sar</taxon>
        <taxon>Alveolata</taxon>
        <taxon>Ciliophora</taxon>
        <taxon>Intramacronucleata</taxon>
        <taxon>Spirotrichea</taxon>
        <taxon>Stichotrichia</taxon>
        <taxon>Sporadotrichida</taxon>
        <taxon>Oxytrichidae</taxon>
        <taxon>Stylonychinae</taxon>
        <taxon>Stylonychia</taxon>
    </lineage>
</organism>
<reference evidence="3 4" key="1">
    <citation type="submission" date="2014-06" db="EMBL/GenBank/DDBJ databases">
        <authorList>
            <person name="Swart Estienne"/>
        </authorList>
    </citation>
    <scope>NUCLEOTIDE SEQUENCE [LARGE SCALE GENOMIC DNA]</scope>
    <source>
        <strain evidence="3 4">130c</strain>
    </source>
</reference>
<feature type="signal peptide" evidence="2">
    <location>
        <begin position="1"/>
        <end position="22"/>
    </location>
</feature>
<feature type="chain" id="PRO_5001729405" evidence="2">
    <location>
        <begin position="23"/>
        <end position="255"/>
    </location>
</feature>
<keyword evidence="1" id="KW-0472">Membrane</keyword>
<dbReference type="Proteomes" id="UP000039865">
    <property type="component" value="Unassembled WGS sequence"/>
</dbReference>
<evidence type="ECO:0000256" key="2">
    <source>
        <dbReference type="SAM" id="SignalP"/>
    </source>
</evidence>
<evidence type="ECO:0000256" key="1">
    <source>
        <dbReference type="SAM" id="Phobius"/>
    </source>
</evidence>
<proteinExistence type="predicted"/>
<dbReference type="InParanoid" id="A0A078ACB2"/>
<dbReference type="EMBL" id="CCKQ01008395">
    <property type="protein sequence ID" value="CDW79854.1"/>
    <property type="molecule type" value="Genomic_DNA"/>
</dbReference>
<protein>
    <submittedName>
        <fullName evidence="3">Uncharacterized protein</fullName>
    </submittedName>
</protein>
<sequence length="255" mass="27558">MFKTAAIPVLVVLCTVATTANSKFSISNLSSLFKKKFISDSPVVGASGPNELFSDASPFVLQQATSWFDSQSDQLSQVDNDCIKMAFKDCICQSTGDNCPADKWDTVNQCYDNSIGHQYISSYEFGKGNQAFTSNTLTFKGTITVGPSQAINATNTLDKPIRITISINGGTDGLNMMNTTADSKGKPINLEKIDTSSEIKFTLQPKEHQTIGLYDCSNGSSNKKYEIKAEKDASLYGLVSSIFVIVASISAIIFI</sequence>
<keyword evidence="4" id="KW-1185">Reference proteome</keyword>
<gene>
    <name evidence="3" type="primary">Contig18199.g19341</name>
    <name evidence="3" type="ORF">STYLEM_8846</name>
</gene>
<keyword evidence="2" id="KW-0732">Signal</keyword>
<keyword evidence="1" id="KW-1133">Transmembrane helix</keyword>
<accession>A0A078ACB2</accession>
<keyword evidence="1" id="KW-0812">Transmembrane</keyword>
<feature type="transmembrane region" description="Helical" evidence="1">
    <location>
        <begin position="233"/>
        <end position="254"/>
    </location>
</feature>
<evidence type="ECO:0000313" key="4">
    <source>
        <dbReference type="Proteomes" id="UP000039865"/>
    </source>
</evidence>
<dbReference type="AlphaFoldDB" id="A0A078ACB2"/>